<evidence type="ECO:0000313" key="1">
    <source>
        <dbReference type="EMBL" id="RLE13147.1"/>
    </source>
</evidence>
<reference evidence="1 2" key="1">
    <citation type="submission" date="2018-06" db="EMBL/GenBank/DDBJ databases">
        <title>Extensive metabolic versatility and redundancy in microbially diverse, dynamic hydrothermal sediments.</title>
        <authorList>
            <person name="Dombrowski N."/>
            <person name="Teske A."/>
            <person name="Baker B.J."/>
        </authorList>
    </citation>
    <scope>NUCLEOTIDE SEQUENCE [LARGE SCALE GENOMIC DNA]</scope>
    <source>
        <strain evidence="1">B19_G9</strain>
    </source>
</reference>
<proteinExistence type="predicted"/>
<dbReference type="EMBL" id="QMQB01000107">
    <property type="protein sequence ID" value="RLE13147.1"/>
    <property type="molecule type" value="Genomic_DNA"/>
</dbReference>
<comment type="caution">
    <text evidence="1">The sequence shown here is derived from an EMBL/GenBank/DDBJ whole genome shotgun (WGS) entry which is preliminary data.</text>
</comment>
<organism evidence="1 2">
    <name type="scientific">Aerophobetes bacterium</name>
    <dbReference type="NCBI Taxonomy" id="2030807"/>
    <lineage>
        <taxon>Bacteria</taxon>
        <taxon>Candidatus Aerophobota</taxon>
    </lineage>
</organism>
<evidence type="ECO:0000313" key="2">
    <source>
        <dbReference type="Proteomes" id="UP000267654"/>
    </source>
</evidence>
<gene>
    <name evidence="1" type="ORF">DRI96_03455</name>
</gene>
<sequence length="178" mass="20748">MNSRDRIFATIRREAVDKIPWTLDIGAIEGLSPPLLDLFKKKTGCKSTDEYFNYDIRKIESELTANVPGATGDLSLRTSNNVQKQKYIRERYLPDLPLTARMDEWGVGFIKASRGHLERIYSPLKRVHTRKEIEEYPSPEFEGRGIKEKIEQIKKRGFVSITYGGSIFEWSWWLRGYE</sequence>
<name>A0A662DF57_UNCAE</name>
<feature type="non-terminal residue" evidence="1">
    <location>
        <position position="178"/>
    </location>
</feature>
<protein>
    <submittedName>
        <fullName evidence="1">Uncharacterized protein</fullName>
    </submittedName>
</protein>
<accession>A0A662DF57</accession>
<dbReference type="AlphaFoldDB" id="A0A662DF57"/>
<dbReference type="Proteomes" id="UP000267654">
    <property type="component" value="Unassembled WGS sequence"/>
</dbReference>